<dbReference type="PANTHER" id="PTHR33473">
    <property type="entry name" value="ATP-DEPENDENT CLP PROTEASE ADAPTER PROTEIN CLPS1, CHLOROPLASTIC"/>
    <property type="match status" value="1"/>
</dbReference>
<sequence length="482" mass="54811">MTQPSPSSAFCIHASLMKPLSNISLSNIGFSLHSRLDYLNATVCFSLAARSYNDKLEAWEPLVEPVDGVLRDPFYLSFSLFNVFLFGFNVQVQPKISLSVHEELHLGEHISAHLGPTIHFFNVVKSDIHDVIDKDGEGFTMVTKKAGNAGTATVKGVRYRGIMGKRVWILGKKRKKWRREGILRISAESYPTSDLLVNNSDSGQIEAIESKCDTSVNSNLGNHDCLNPMNDILDTINNCHKRITLPYTGDKYLLHKQSTKWITVMTMAPPRLENGVGVLDKPVIEKTTLGRESEFDLRKSRKMAPPYRVMLHNDNYNKREYVVQVLMKLTRIGRDAVLYVESLVESIMGGFEELINILGSEGASTRSQLKLQMAFDGQERYMKRSWEPSDKADLHFVYKDVEGVSTQWDDIQRKLRNLPPKPSAFKPDPFTPAEDEDSKPKTKSRIDKKTEELKDLEDDLDDSCFLKEYKKRLAEMKRTVEV</sequence>
<evidence type="ECO:0000313" key="4">
    <source>
        <dbReference type="Proteomes" id="UP001177003"/>
    </source>
</evidence>
<dbReference type="Pfam" id="PF02617">
    <property type="entry name" value="ClpS"/>
    <property type="match status" value="1"/>
</dbReference>
<evidence type="ECO:0000259" key="2">
    <source>
        <dbReference type="Pfam" id="PF02617"/>
    </source>
</evidence>
<name>A0AA36EF64_LACSI</name>
<feature type="region of interest" description="Disordered" evidence="1">
    <location>
        <begin position="416"/>
        <end position="450"/>
    </location>
</feature>
<evidence type="ECO:0000256" key="1">
    <source>
        <dbReference type="SAM" id="MobiDB-lite"/>
    </source>
</evidence>
<proteinExistence type="predicted"/>
<dbReference type="GO" id="GO:0006508">
    <property type="term" value="P:proteolysis"/>
    <property type="evidence" value="ECO:0007669"/>
    <property type="project" value="InterPro"/>
</dbReference>
<protein>
    <recommendedName>
        <fullName evidence="2">Adaptor protein ClpS core domain-containing protein</fullName>
    </recommendedName>
</protein>
<dbReference type="Proteomes" id="UP001177003">
    <property type="component" value="Chromosome 7"/>
</dbReference>
<dbReference type="InterPro" id="IPR022935">
    <property type="entry name" value="ClpS"/>
</dbReference>
<organism evidence="3 4">
    <name type="scientific">Lactuca saligna</name>
    <name type="common">Willowleaf lettuce</name>
    <dbReference type="NCBI Taxonomy" id="75948"/>
    <lineage>
        <taxon>Eukaryota</taxon>
        <taxon>Viridiplantae</taxon>
        <taxon>Streptophyta</taxon>
        <taxon>Embryophyta</taxon>
        <taxon>Tracheophyta</taxon>
        <taxon>Spermatophyta</taxon>
        <taxon>Magnoliopsida</taxon>
        <taxon>eudicotyledons</taxon>
        <taxon>Gunneridae</taxon>
        <taxon>Pentapetalae</taxon>
        <taxon>asterids</taxon>
        <taxon>campanulids</taxon>
        <taxon>Asterales</taxon>
        <taxon>Asteraceae</taxon>
        <taxon>Cichorioideae</taxon>
        <taxon>Cichorieae</taxon>
        <taxon>Lactucinae</taxon>
        <taxon>Lactuca</taxon>
    </lineage>
</organism>
<dbReference type="AlphaFoldDB" id="A0AA36EF64"/>
<accession>A0AA36EF64</accession>
<gene>
    <name evidence="3" type="ORF">LSALG_LOCUS32881</name>
</gene>
<dbReference type="GO" id="GO:0030163">
    <property type="term" value="P:protein catabolic process"/>
    <property type="evidence" value="ECO:0007669"/>
    <property type="project" value="InterPro"/>
</dbReference>
<keyword evidence="4" id="KW-1185">Reference proteome</keyword>
<dbReference type="PANTHER" id="PTHR33473:SF17">
    <property type="entry name" value="ATP-DEPENDENT CLP PROTEASE ADAPTER PROTEIN CLPS1, CHLOROPLASTIC"/>
    <property type="match status" value="1"/>
</dbReference>
<feature type="compositionally biased region" description="Basic and acidic residues" evidence="1">
    <location>
        <begin position="438"/>
        <end position="450"/>
    </location>
</feature>
<dbReference type="InterPro" id="IPR014719">
    <property type="entry name" value="Ribosomal_bL12_C/ClpS-like"/>
</dbReference>
<reference evidence="3" key="1">
    <citation type="submission" date="2023-04" db="EMBL/GenBank/DDBJ databases">
        <authorList>
            <person name="Vijverberg K."/>
            <person name="Xiong W."/>
            <person name="Schranz E."/>
        </authorList>
    </citation>
    <scope>NUCLEOTIDE SEQUENCE</scope>
</reference>
<feature type="domain" description="Adaptor protein ClpS core" evidence="2">
    <location>
        <begin position="304"/>
        <end position="331"/>
    </location>
</feature>
<dbReference type="EMBL" id="OX465083">
    <property type="protein sequence ID" value="CAI9293874.1"/>
    <property type="molecule type" value="Genomic_DNA"/>
</dbReference>
<dbReference type="Gene3D" id="3.30.1390.10">
    <property type="match status" value="1"/>
</dbReference>
<dbReference type="SUPFAM" id="SSF54736">
    <property type="entry name" value="ClpS-like"/>
    <property type="match status" value="1"/>
</dbReference>
<evidence type="ECO:0000313" key="3">
    <source>
        <dbReference type="EMBL" id="CAI9293874.1"/>
    </source>
</evidence>
<dbReference type="InterPro" id="IPR003769">
    <property type="entry name" value="ClpS_core"/>
</dbReference>